<name>A0A9D4VLB5_PEA</name>
<comment type="caution">
    <text evidence="3">The sequence shown here is derived from an EMBL/GenBank/DDBJ whole genome shotgun (WGS) entry which is preliminary data.</text>
</comment>
<dbReference type="Gramene" id="Psat07G0229500-T1">
    <property type="protein sequence ID" value="KAI5385631.1"/>
    <property type="gene ID" value="KIW84_072295"/>
</dbReference>
<feature type="region of interest" description="Disordered" evidence="1">
    <location>
        <begin position="391"/>
        <end position="418"/>
    </location>
</feature>
<dbReference type="Pfam" id="PF11721">
    <property type="entry name" value="Malectin"/>
    <property type="match status" value="1"/>
</dbReference>
<gene>
    <name evidence="3" type="ORF">KIW84_072295</name>
</gene>
<sequence length="696" mass="78260">MIQNSVDFDKVRIKDRFAADQYWVIYDDTDSRPRFYARVKKVHSPFKLEYTWLEPNPNLKDEIEWHDADLPIACGKYKLGSTQITKDIDMFSHKVHCVKGSARGSYLVYPMKGETWAIFRHWDTGWASKPEKNAEYQFEFVKVLSDFDEKDGVKVTYLSKVKGSVCLFQQTVQNEVGLFCVPPNELYRFSHRVPSFMMSGDERKDVPKGSFELDPAGLPKSVFQVQVGDPGDVMDDGRLNNGVSSCQESSKCKVDQAKCNESIPKAKLRENGGPERVTPINKKNRHCQKQKIWAMIMQVLVNIWSENPIRTLAAGTTVNQREVKLLQARPTRISMSSKGQRVFDIMINGDVHFKNVDIVKWSGDRYTALVLNKTVTVNGRSLTITLSPKEAAKSKPGYNRSNTQSLHSAAPEPLDQGDEKSDLLGYVVSSGKLVLDKRKISVNNNKSDAQQTSFDTTNQASVDAKLTSKALLWGSHVLHLDDVISVSYHAGLKHFTVHSYPMKKASCGLSCFIKSRRSRKDFRFVATTIEEAIQWVGGFADQHCFINCLPHPLVSSKKQASSELFQTDTPPELLFRCKTPPKMLVILNPRSGRGRSSKVFHDTVEPIFRLAGFRLEVVKTTSAGHARNLASTVDISTCPDGIICVGGDRIINEGDNPYREENAMIIQTLRGLFLAPNFPTESILLLISILLYLHIS</sequence>
<dbReference type="InterPro" id="IPR001206">
    <property type="entry name" value="Diacylglycerol_kinase_cat_dom"/>
</dbReference>
<dbReference type="InterPro" id="IPR017438">
    <property type="entry name" value="ATP-NAD_kinase_N"/>
</dbReference>
<dbReference type="GO" id="GO:0016301">
    <property type="term" value="F:kinase activity"/>
    <property type="evidence" value="ECO:0007669"/>
    <property type="project" value="InterPro"/>
</dbReference>
<dbReference type="AlphaFoldDB" id="A0A9D4VLB5"/>
<dbReference type="Gene3D" id="3.40.50.10330">
    <property type="entry name" value="Probable inorganic polyphosphate/atp-NAD kinase, domain 1"/>
    <property type="match status" value="1"/>
</dbReference>
<organism evidence="3 4">
    <name type="scientific">Pisum sativum</name>
    <name type="common">Garden pea</name>
    <name type="synonym">Lathyrus oleraceus</name>
    <dbReference type="NCBI Taxonomy" id="3888"/>
    <lineage>
        <taxon>Eukaryota</taxon>
        <taxon>Viridiplantae</taxon>
        <taxon>Streptophyta</taxon>
        <taxon>Embryophyta</taxon>
        <taxon>Tracheophyta</taxon>
        <taxon>Spermatophyta</taxon>
        <taxon>Magnoliopsida</taxon>
        <taxon>eudicotyledons</taxon>
        <taxon>Gunneridae</taxon>
        <taxon>Pentapetalae</taxon>
        <taxon>rosids</taxon>
        <taxon>fabids</taxon>
        <taxon>Fabales</taxon>
        <taxon>Fabaceae</taxon>
        <taxon>Papilionoideae</taxon>
        <taxon>50 kb inversion clade</taxon>
        <taxon>NPAAA clade</taxon>
        <taxon>Hologalegina</taxon>
        <taxon>IRL clade</taxon>
        <taxon>Fabeae</taxon>
        <taxon>Lathyrus</taxon>
    </lineage>
</organism>
<reference evidence="3 4" key="1">
    <citation type="journal article" date="2022" name="Nat. Genet.">
        <title>Improved pea reference genome and pan-genome highlight genomic features and evolutionary characteristics.</title>
        <authorList>
            <person name="Yang T."/>
            <person name="Liu R."/>
            <person name="Luo Y."/>
            <person name="Hu S."/>
            <person name="Wang D."/>
            <person name="Wang C."/>
            <person name="Pandey M.K."/>
            <person name="Ge S."/>
            <person name="Xu Q."/>
            <person name="Li N."/>
            <person name="Li G."/>
            <person name="Huang Y."/>
            <person name="Saxena R.K."/>
            <person name="Ji Y."/>
            <person name="Li M."/>
            <person name="Yan X."/>
            <person name="He Y."/>
            <person name="Liu Y."/>
            <person name="Wang X."/>
            <person name="Xiang C."/>
            <person name="Varshney R.K."/>
            <person name="Ding H."/>
            <person name="Gao S."/>
            <person name="Zong X."/>
        </authorList>
    </citation>
    <scope>NUCLEOTIDE SEQUENCE [LARGE SCALE GENOMIC DNA]</scope>
    <source>
        <strain evidence="3 4">cv. Zhongwan 6</strain>
    </source>
</reference>
<evidence type="ECO:0000313" key="4">
    <source>
        <dbReference type="Proteomes" id="UP001058974"/>
    </source>
</evidence>
<dbReference type="Proteomes" id="UP001058974">
    <property type="component" value="Chromosome 7"/>
</dbReference>
<feature type="domain" description="DAGKc" evidence="2">
    <location>
        <begin position="578"/>
        <end position="653"/>
    </location>
</feature>
<accession>A0A9D4VLB5</accession>
<dbReference type="PANTHER" id="PTHR45089">
    <property type="entry name" value="DNAJ HEAT SHOCK AMINO-TERMINAL DOMAIN PROTEIN-RELATED"/>
    <property type="match status" value="1"/>
</dbReference>
<evidence type="ECO:0000259" key="2">
    <source>
        <dbReference type="PROSITE" id="PS50146"/>
    </source>
</evidence>
<dbReference type="InterPro" id="IPR024593">
    <property type="entry name" value="DUF3444"/>
</dbReference>
<dbReference type="Gene3D" id="2.60.120.430">
    <property type="entry name" value="Galactose-binding lectin"/>
    <property type="match status" value="1"/>
</dbReference>
<dbReference type="Pfam" id="PF00781">
    <property type="entry name" value="DAGK_cat"/>
    <property type="match status" value="1"/>
</dbReference>
<dbReference type="InterPro" id="IPR021720">
    <property type="entry name" value="Malectin_dom"/>
</dbReference>
<dbReference type="SUPFAM" id="SSF111331">
    <property type="entry name" value="NAD kinase/diacylglycerol kinase-like"/>
    <property type="match status" value="1"/>
</dbReference>
<keyword evidence="4" id="KW-1185">Reference proteome</keyword>
<dbReference type="PROSITE" id="PS50146">
    <property type="entry name" value="DAGK"/>
    <property type="match status" value="1"/>
</dbReference>
<dbReference type="EMBL" id="JAMSHJ010000007">
    <property type="protein sequence ID" value="KAI5385631.1"/>
    <property type="molecule type" value="Genomic_DNA"/>
</dbReference>
<dbReference type="Pfam" id="PF11926">
    <property type="entry name" value="DUF3444"/>
    <property type="match status" value="1"/>
</dbReference>
<protein>
    <recommendedName>
        <fullName evidence="2">DAGKc domain-containing protein</fullName>
    </recommendedName>
</protein>
<dbReference type="InterPro" id="IPR016064">
    <property type="entry name" value="NAD/diacylglycerol_kinase_sf"/>
</dbReference>
<proteinExistence type="predicted"/>
<evidence type="ECO:0000256" key="1">
    <source>
        <dbReference type="SAM" id="MobiDB-lite"/>
    </source>
</evidence>
<dbReference type="PANTHER" id="PTHR45089:SF42">
    <property type="entry name" value="J DOMAIN-CONTAINING PROTEIN"/>
    <property type="match status" value="1"/>
</dbReference>
<evidence type="ECO:0000313" key="3">
    <source>
        <dbReference type="EMBL" id="KAI5385631.1"/>
    </source>
</evidence>